<feature type="domain" description="Phosphatidic acid phosphatase type 2/haloperoxidase" evidence="2">
    <location>
        <begin position="155"/>
        <end position="264"/>
    </location>
</feature>
<dbReference type="SUPFAM" id="SSF48317">
    <property type="entry name" value="Acid phosphatase/Vanadium-dependent haloperoxidase"/>
    <property type="match status" value="1"/>
</dbReference>
<dbReference type="InterPro" id="IPR036938">
    <property type="entry name" value="PAP2/HPO_sf"/>
</dbReference>
<evidence type="ECO:0000313" key="3">
    <source>
        <dbReference type="EMBL" id="TXF87866.1"/>
    </source>
</evidence>
<keyword evidence="1" id="KW-0732">Signal</keyword>
<dbReference type="RefSeq" id="WP_147931977.1">
    <property type="nucleotide sequence ID" value="NZ_VOXD01000030.1"/>
</dbReference>
<evidence type="ECO:0000259" key="2">
    <source>
        <dbReference type="Pfam" id="PF01569"/>
    </source>
</evidence>
<dbReference type="Gene3D" id="1.20.144.10">
    <property type="entry name" value="Phosphatidic acid phosphatase type 2/haloperoxidase"/>
    <property type="match status" value="1"/>
</dbReference>
<accession>A0A5C7FEA1</accession>
<dbReference type="EMBL" id="VOXD01000030">
    <property type="protein sequence ID" value="TXF87866.1"/>
    <property type="molecule type" value="Genomic_DNA"/>
</dbReference>
<dbReference type="OrthoDB" id="9806134at2"/>
<feature type="signal peptide" evidence="1">
    <location>
        <begin position="1"/>
        <end position="20"/>
    </location>
</feature>
<protein>
    <submittedName>
        <fullName evidence="3">Phosphatase PAP2 family protein</fullName>
    </submittedName>
</protein>
<dbReference type="AlphaFoldDB" id="A0A5C7FEA1"/>
<dbReference type="CDD" id="cd01610">
    <property type="entry name" value="PAP2_like"/>
    <property type="match status" value="1"/>
</dbReference>
<evidence type="ECO:0000313" key="4">
    <source>
        <dbReference type="Proteomes" id="UP000321907"/>
    </source>
</evidence>
<reference evidence="3 4" key="1">
    <citation type="submission" date="2019-08" db="EMBL/GenBank/DDBJ databases">
        <title>Lewinella sp. strain SSH13 Genome sequencing and assembly.</title>
        <authorList>
            <person name="Kim I."/>
        </authorList>
    </citation>
    <scope>NUCLEOTIDE SEQUENCE [LARGE SCALE GENOMIC DNA]</scope>
    <source>
        <strain evidence="3 4">SSH13</strain>
    </source>
</reference>
<dbReference type="Proteomes" id="UP000321907">
    <property type="component" value="Unassembled WGS sequence"/>
</dbReference>
<sequence length="293" mass="32813">MRSRLLTFLLLFTLCTCASAQKEPRDADQPPRDSMPPAKLYKTKPLIELPLTAVAFYFSQEKIVDFREKPAFTGTLPTLTNNDVPGIDQWGLRQDPAKAEDFAKTSDIFFITGQLAPFTLFVWKKYRDEWLDITTMYLEAQALQGVFYGYAPFGPSGVDRFRPRSYYDEVEDGERRNGNAQSSLFSGHVSTTATGWYFYAKIITDHNPDLTGGQKALIYGAASVPGVITSILRVKALKHFPTDTAVGMGVGAFSGIMVPEFHRWWQKRHEKSMAMLTPLYGNGAAGMGFTLIF</sequence>
<proteinExistence type="predicted"/>
<dbReference type="Pfam" id="PF01569">
    <property type="entry name" value="PAP2"/>
    <property type="match status" value="1"/>
</dbReference>
<name>A0A5C7FEA1_9BACT</name>
<organism evidence="3 4">
    <name type="scientific">Neolewinella aurantiaca</name>
    <dbReference type="NCBI Taxonomy" id="2602767"/>
    <lineage>
        <taxon>Bacteria</taxon>
        <taxon>Pseudomonadati</taxon>
        <taxon>Bacteroidota</taxon>
        <taxon>Saprospiria</taxon>
        <taxon>Saprospirales</taxon>
        <taxon>Lewinellaceae</taxon>
        <taxon>Neolewinella</taxon>
    </lineage>
</organism>
<dbReference type="InterPro" id="IPR000326">
    <property type="entry name" value="PAP2/HPO"/>
</dbReference>
<evidence type="ECO:0000256" key="1">
    <source>
        <dbReference type="SAM" id="SignalP"/>
    </source>
</evidence>
<comment type="caution">
    <text evidence="3">The sequence shown here is derived from an EMBL/GenBank/DDBJ whole genome shotgun (WGS) entry which is preliminary data.</text>
</comment>
<gene>
    <name evidence="3" type="ORF">FUA23_17045</name>
</gene>
<keyword evidence="4" id="KW-1185">Reference proteome</keyword>
<feature type="chain" id="PRO_5023049275" evidence="1">
    <location>
        <begin position="21"/>
        <end position="293"/>
    </location>
</feature>